<reference evidence="1" key="1">
    <citation type="journal article" date="2019" name="bioRxiv">
        <title>The Genome of the Zebra Mussel, Dreissena polymorpha: A Resource for Invasive Species Research.</title>
        <authorList>
            <person name="McCartney M.A."/>
            <person name="Auch B."/>
            <person name="Kono T."/>
            <person name="Mallez S."/>
            <person name="Zhang Y."/>
            <person name="Obille A."/>
            <person name="Becker A."/>
            <person name="Abrahante J.E."/>
            <person name="Garbe J."/>
            <person name="Badalamenti J.P."/>
            <person name="Herman A."/>
            <person name="Mangelson H."/>
            <person name="Liachko I."/>
            <person name="Sullivan S."/>
            <person name="Sone E.D."/>
            <person name="Koren S."/>
            <person name="Silverstein K.A.T."/>
            <person name="Beckman K.B."/>
            <person name="Gohl D.M."/>
        </authorList>
    </citation>
    <scope>NUCLEOTIDE SEQUENCE</scope>
    <source>
        <strain evidence="1">Duluth1</strain>
        <tissue evidence="1">Whole animal</tissue>
    </source>
</reference>
<sequence>MNLMAACGLDAEQKRTWAKPITYMTDEGPKILLRLPKIWKAIISNPEPLIWYIKRRLDLELLQMKSWIRFVQCSVWVRIVW</sequence>
<evidence type="ECO:0000313" key="1">
    <source>
        <dbReference type="EMBL" id="KAH3875260.1"/>
    </source>
</evidence>
<comment type="caution">
    <text evidence="1">The sequence shown here is derived from an EMBL/GenBank/DDBJ whole genome shotgun (WGS) entry which is preliminary data.</text>
</comment>
<organism evidence="1 2">
    <name type="scientific">Dreissena polymorpha</name>
    <name type="common">Zebra mussel</name>
    <name type="synonym">Mytilus polymorpha</name>
    <dbReference type="NCBI Taxonomy" id="45954"/>
    <lineage>
        <taxon>Eukaryota</taxon>
        <taxon>Metazoa</taxon>
        <taxon>Spiralia</taxon>
        <taxon>Lophotrochozoa</taxon>
        <taxon>Mollusca</taxon>
        <taxon>Bivalvia</taxon>
        <taxon>Autobranchia</taxon>
        <taxon>Heteroconchia</taxon>
        <taxon>Euheterodonta</taxon>
        <taxon>Imparidentia</taxon>
        <taxon>Neoheterodontei</taxon>
        <taxon>Myida</taxon>
        <taxon>Dreissenoidea</taxon>
        <taxon>Dreissenidae</taxon>
        <taxon>Dreissena</taxon>
    </lineage>
</organism>
<dbReference type="Proteomes" id="UP000828390">
    <property type="component" value="Unassembled WGS sequence"/>
</dbReference>
<dbReference type="EMBL" id="JAIWYP010000002">
    <property type="protein sequence ID" value="KAH3875260.1"/>
    <property type="molecule type" value="Genomic_DNA"/>
</dbReference>
<gene>
    <name evidence="1" type="ORF">DPMN_038523</name>
</gene>
<accession>A0A9D4MFK6</accession>
<reference evidence="1" key="2">
    <citation type="submission" date="2020-11" db="EMBL/GenBank/DDBJ databases">
        <authorList>
            <person name="McCartney M.A."/>
            <person name="Auch B."/>
            <person name="Kono T."/>
            <person name="Mallez S."/>
            <person name="Becker A."/>
            <person name="Gohl D.M."/>
            <person name="Silverstein K.A.T."/>
            <person name="Koren S."/>
            <person name="Bechman K.B."/>
            <person name="Herman A."/>
            <person name="Abrahante J.E."/>
            <person name="Garbe J."/>
        </authorList>
    </citation>
    <scope>NUCLEOTIDE SEQUENCE</scope>
    <source>
        <strain evidence="1">Duluth1</strain>
        <tissue evidence="1">Whole animal</tissue>
    </source>
</reference>
<proteinExistence type="predicted"/>
<name>A0A9D4MFK6_DREPO</name>
<dbReference type="AlphaFoldDB" id="A0A9D4MFK6"/>
<evidence type="ECO:0000313" key="2">
    <source>
        <dbReference type="Proteomes" id="UP000828390"/>
    </source>
</evidence>
<keyword evidence="2" id="KW-1185">Reference proteome</keyword>
<protein>
    <submittedName>
        <fullName evidence="1">Uncharacterized protein</fullName>
    </submittedName>
</protein>